<evidence type="ECO:0000313" key="1">
    <source>
        <dbReference type="EMBL" id="ADE29996.1"/>
    </source>
</evidence>
<organism evidence="1 2">
    <name type="scientific">Rickettsia prowazekii (strain Rp22)</name>
    <dbReference type="NCBI Taxonomy" id="449216"/>
    <lineage>
        <taxon>Bacteria</taxon>
        <taxon>Pseudomonadati</taxon>
        <taxon>Pseudomonadota</taxon>
        <taxon>Alphaproteobacteria</taxon>
        <taxon>Rickettsiales</taxon>
        <taxon>Rickettsiaceae</taxon>
        <taxon>Rickettsieae</taxon>
        <taxon>Rickettsia</taxon>
        <taxon>typhus group</taxon>
    </lineage>
</organism>
<proteinExistence type="predicted"/>
<protein>
    <submittedName>
        <fullName evidence="1">Diaminopimelate epimerase (DAP epimerase)</fullName>
    </submittedName>
</protein>
<dbReference type="HOGENOM" id="CLU_3238937_0_0_5"/>
<reference evidence="1 2" key="1">
    <citation type="journal article" date="2010" name="Genome Res.">
        <title>Genomic, proteomic, and transcriptomic analysis of virulent and avirulent Rickettsia prowazekii reveals its adaptive mutation capabilities.</title>
        <authorList>
            <person name="Bechah Y."/>
            <person name="El Karkouri K."/>
            <person name="Mediannikov O."/>
            <person name="Leroy Q."/>
            <person name="Pelletier N."/>
            <person name="Robert C."/>
            <person name="Medigue C."/>
            <person name="Mege J.L."/>
            <person name="Raoult D."/>
        </authorList>
    </citation>
    <scope>NUCLEOTIDE SEQUENCE [LARGE SCALE GENOMIC DNA]</scope>
    <source>
        <strain evidence="1 2">Rp22</strain>
    </source>
</reference>
<dbReference type="KEGG" id="rpq:rpr22_0493"/>
<accession>D5AX57</accession>
<name>D5AX57_RICPP</name>
<evidence type="ECO:0000313" key="2">
    <source>
        <dbReference type="Proteomes" id="UP000006931"/>
    </source>
</evidence>
<dbReference type="Proteomes" id="UP000006931">
    <property type="component" value="Chromosome"/>
</dbReference>
<sequence length="43" mass="5150">MQIIITRKKETNNIFIELKKHFIPNLIQMNVIKLNVINILNFV</sequence>
<dbReference type="AlphaFoldDB" id="D5AX57"/>
<gene>
    <name evidence="1" type="ORF">rpr22_0493</name>
</gene>
<dbReference type="EMBL" id="CP001584">
    <property type="protein sequence ID" value="ADE29996.1"/>
    <property type="molecule type" value="Genomic_DNA"/>
</dbReference>